<accession>A0A2H6K8T9</accession>
<keyword evidence="3" id="KW-1185">Reference proteome</keyword>
<evidence type="ECO:0000313" key="3">
    <source>
        <dbReference type="Proteomes" id="UP000236319"/>
    </source>
</evidence>
<gene>
    <name evidence="2" type="ORF">BOVATA_009080</name>
</gene>
<comment type="caution">
    <text evidence="2">The sequence shown here is derived from an EMBL/GenBank/DDBJ whole genome shotgun (WGS) entry which is preliminary data.</text>
</comment>
<dbReference type="OrthoDB" id="10557111at2759"/>
<sequence length="562" mass="61046">MRRAKLRLTLEIPERDHAAVRDGKLRGAVVELHPFLLVEVEHRYVRAVGGSEETPVFGECDCVAVGVVVSEPGGGGLHDHLASRRAQVPEPDVAVGARRDQHRRVGVEFETQAVGLCSSQQPEREATVGGPQPGGTIRLTRREVIPVWSVVYLHDRGIPTAVNAPSRSGAQDPQSQLTIHSAGKQHLARFAKLKALHRTIMPVQNALAGTGTILLLGAVGGRALAVHHPGHNAVAGALRNATRGDALAQNWRHVLYGIRALRSNQVPQQYPAVIQTQCGEPAVERGNGAAGAPEHVLERVAEQHGPSFGHPALPLAVQESPQRQVVVGALLGERHQLIGVLHDGALTSDGVHNLPAVLQLHLLGEQLAGEPQRQIRELRFDQQLCAFGLVQPELVVEVPDVQPVERSLELVRRGGIDPVFCDKVPPEQVTLAVVERLPVEELHALLDDLVQEGPLMVVQPADNDSPGPFRENQVVLLLQEDALPDQRRAGQLVGEHEFQQLLDEVAELRLEHEREHLEEVATWLRVSRLNPAYLFPPTCGRASRISRGTPRSTHPAAHPASG</sequence>
<name>A0A2H6K8T9_9APIC</name>
<evidence type="ECO:0000313" key="2">
    <source>
        <dbReference type="EMBL" id="GBE59415.1"/>
    </source>
</evidence>
<dbReference type="VEuPathDB" id="PiroplasmaDB:BOVATA_009080"/>
<organism evidence="2 3">
    <name type="scientific">Babesia ovata</name>
    <dbReference type="NCBI Taxonomy" id="189622"/>
    <lineage>
        <taxon>Eukaryota</taxon>
        <taxon>Sar</taxon>
        <taxon>Alveolata</taxon>
        <taxon>Apicomplexa</taxon>
        <taxon>Aconoidasida</taxon>
        <taxon>Piroplasmida</taxon>
        <taxon>Babesiidae</taxon>
        <taxon>Babesia</taxon>
    </lineage>
</organism>
<evidence type="ECO:0000256" key="1">
    <source>
        <dbReference type="SAM" id="MobiDB-lite"/>
    </source>
</evidence>
<dbReference type="Proteomes" id="UP000236319">
    <property type="component" value="Unassembled WGS sequence"/>
</dbReference>
<feature type="region of interest" description="Disordered" evidence="1">
    <location>
        <begin position="540"/>
        <end position="562"/>
    </location>
</feature>
<reference evidence="2 3" key="1">
    <citation type="journal article" date="2017" name="BMC Genomics">
        <title>Whole-genome assembly of Babesia ovata and comparative genomics between closely related pathogens.</title>
        <authorList>
            <person name="Yamagishi J."/>
            <person name="Asada M."/>
            <person name="Hakimi H."/>
            <person name="Tanaka T.Q."/>
            <person name="Sugimoto C."/>
            <person name="Kawazu S."/>
        </authorList>
    </citation>
    <scope>NUCLEOTIDE SEQUENCE [LARGE SCALE GENOMIC DNA]</scope>
    <source>
        <strain evidence="2 3">Miyake</strain>
    </source>
</reference>
<proteinExistence type="predicted"/>
<dbReference type="AlphaFoldDB" id="A0A2H6K8T9"/>
<dbReference type="GeneID" id="39873185"/>
<protein>
    <submittedName>
        <fullName evidence="2">Acyl-dehydrogenase domain-containing protein, putative</fullName>
    </submittedName>
</protein>
<dbReference type="RefSeq" id="XP_028865658.1">
    <property type="nucleotide sequence ID" value="XM_029009825.1"/>
</dbReference>
<dbReference type="EMBL" id="BDSA01000001">
    <property type="protein sequence ID" value="GBE59415.1"/>
    <property type="molecule type" value="Genomic_DNA"/>
</dbReference>